<dbReference type="WBParaSite" id="nRc.2.0.1.t32147-RA">
    <property type="protein sequence ID" value="nRc.2.0.1.t32147-RA"/>
    <property type="gene ID" value="nRc.2.0.1.g32147"/>
</dbReference>
<keyword evidence="2" id="KW-1185">Reference proteome</keyword>
<dbReference type="Proteomes" id="UP000887565">
    <property type="component" value="Unplaced"/>
</dbReference>
<protein>
    <submittedName>
        <fullName evidence="3">Uncharacterized protein</fullName>
    </submittedName>
</protein>
<name>A0A915K0F0_ROMCU</name>
<evidence type="ECO:0000313" key="2">
    <source>
        <dbReference type="Proteomes" id="UP000887565"/>
    </source>
</evidence>
<organism evidence="2 3">
    <name type="scientific">Romanomermis culicivorax</name>
    <name type="common">Nematode worm</name>
    <dbReference type="NCBI Taxonomy" id="13658"/>
    <lineage>
        <taxon>Eukaryota</taxon>
        <taxon>Metazoa</taxon>
        <taxon>Ecdysozoa</taxon>
        <taxon>Nematoda</taxon>
        <taxon>Enoplea</taxon>
        <taxon>Dorylaimia</taxon>
        <taxon>Mermithida</taxon>
        <taxon>Mermithoidea</taxon>
        <taxon>Mermithidae</taxon>
        <taxon>Romanomermis</taxon>
    </lineage>
</organism>
<dbReference type="AlphaFoldDB" id="A0A915K0F0"/>
<feature type="region of interest" description="Disordered" evidence="1">
    <location>
        <begin position="60"/>
        <end position="90"/>
    </location>
</feature>
<evidence type="ECO:0000313" key="3">
    <source>
        <dbReference type="WBParaSite" id="nRc.2.0.1.t32147-RA"/>
    </source>
</evidence>
<proteinExistence type="predicted"/>
<sequence>MTHWSLPKSTTWPRQLSQPFTTSRCQMFYPPISRIECIPLYRKSPFPRLCKTNLTRTTHPKLLTAPKVPKKKKKKQKDEWNKSPDVSNDEYTMTPRYQRFVTKLTMYGSNVLQRSAIA</sequence>
<evidence type="ECO:0000256" key="1">
    <source>
        <dbReference type="SAM" id="MobiDB-lite"/>
    </source>
</evidence>
<reference evidence="3" key="1">
    <citation type="submission" date="2022-11" db="UniProtKB">
        <authorList>
            <consortium name="WormBaseParasite"/>
        </authorList>
    </citation>
    <scope>IDENTIFICATION</scope>
</reference>
<accession>A0A915K0F0</accession>